<dbReference type="PANTHER" id="PTHR32063:SF24">
    <property type="entry name" value="CATION EFFLUX SYSTEM (ACRB_ACRD_ACRF FAMILY)"/>
    <property type="match status" value="1"/>
</dbReference>
<keyword evidence="1" id="KW-0812">Transmembrane</keyword>
<feature type="transmembrane region" description="Helical" evidence="1">
    <location>
        <begin position="951"/>
        <end position="972"/>
    </location>
</feature>
<dbReference type="Proteomes" id="UP001595615">
    <property type="component" value="Unassembled WGS sequence"/>
</dbReference>
<dbReference type="Gene3D" id="3.30.70.1440">
    <property type="entry name" value="Multidrug efflux transporter AcrB pore domain"/>
    <property type="match status" value="1"/>
</dbReference>
<comment type="caution">
    <text evidence="2">The sequence shown here is derived from an EMBL/GenBank/DDBJ whole genome shotgun (WGS) entry which is preliminary data.</text>
</comment>
<dbReference type="Pfam" id="PF00873">
    <property type="entry name" value="ACR_tran"/>
    <property type="match status" value="1"/>
</dbReference>
<feature type="transmembrane region" description="Helical" evidence="1">
    <location>
        <begin position="12"/>
        <end position="33"/>
    </location>
</feature>
<dbReference type="SUPFAM" id="SSF82693">
    <property type="entry name" value="Multidrug efflux transporter AcrB pore domain, PN1, PN2, PC1 and PC2 subdomains"/>
    <property type="match status" value="3"/>
</dbReference>
<dbReference type="InterPro" id="IPR001036">
    <property type="entry name" value="Acrflvin-R"/>
</dbReference>
<dbReference type="SUPFAM" id="SSF82866">
    <property type="entry name" value="Multidrug efflux transporter AcrB transmembrane domain"/>
    <property type="match status" value="2"/>
</dbReference>
<organism evidence="2 3">
    <name type="scientific">Sphingoaurantiacus capsulatus</name>
    <dbReference type="NCBI Taxonomy" id="1771310"/>
    <lineage>
        <taxon>Bacteria</taxon>
        <taxon>Pseudomonadati</taxon>
        <taxon>Pseudomonadota</taxon>
        <taxon>Alphaproteobacteria</taxon>
        <taxon>Sphingomonadales</taxon>
        <taxon>Sphingosinicellaceae</taxon>
        <taxon>Sphingoaurantiacus</taxon>
    </lineage>
</organism>
<feature type="transmembrane region" description="Helical" evidence="1">
    <location>
        <begin position="332"/>
        <end position="351"/>
    </location>
</feature>
<dbReference type="SUPFAM" id="SSF82714">
    <property type="entry name" value="Multidrug efflux transporter AcrB TolC docking domain, DN and DC subdomains"/>
    <property type="match status" value="2"/>
</dbReference>
<dbReference type="PANTHER" id="PTHR32063">
    <property type="match status" value="1"/>
</dbReference>
<feature type="transmembrane region" description="Helical" evidence="1">
    <location>
        <begin position="358"/>
        <end position="378"/>
    </location>
</feature>
<feature type="transmembrane region" description="Helical" evidence="1">
    <location>
        <begin position="384"/>
        <end position="407"/>
    </location>
</feature>
<accession>A0ABV7XB11</accession>
<evidence type="ECO:0000256" key="1">
    <source>
        <dbReference type="SAM" id="Phobius"/>
    </source>
</evidence>
<dbReference type="EMBL" id="JBHRXV010000010">
    <property type="protein sequence ID" value="MFC3713292.1"/>
    <property type="molecule type" value="Genomic_DNA"/>
</dbReference>
<feature type="transmembrane region" description="Helical" evidence="1">
    <location>
        <begin position="907"/>
        <end position="930"/>
    </location>
</feature>
<feature type="transmembrane region" description="Helical" evidence="1">
    <location>
        <begin position="428"/>
        <end position="448"/>
    </location>
</feature>
<feature type="transmembrane region" description="Helical" evidence="1">
    <location>
        <begin position="978"/>
        <end position="999"/>
    </location>
</feature>
<keyword evidence="1" id="KW-0472">Membrane</keyword>
<feature type="transmembrane region" description="Helical" evidence="1">
    <location>
        <begin position="854"/>
        <end position="874"/>
    </location>
</feature>
<dbReference type="Gene3D" id="1.20.1640.10">
    <property type="entry name" value="Multidrug efflux transporter AcrB transmembrane domain"/>
    <property type="match status" value="2"/>
</dbReference>
<dbReference type="Gene3D" id="3.30.70.1320">
    <property type="entry name" value="Multidrug efflux transporter AcrB pore domain like"/>
    <property type="match status" value="1"/>
</dbReference>
<feature type="transmembrane region" description="Helical" evidence="1">
    <location>
        <begin position="460"/>
        <end position="483"/>
    </location>
</feature>
<evidence type="ECO:0000313" key="3">
    <source>
        <dbReference type="Proteomes" id="UP001595615"/>
    </source>
</evidence>
<protein>
    <submittedName>
        <fullName evidence="2">Efflux RND transporter permease subunit</fullName>
    </submittedName>
</protein>
<sequence length="1028" mass="110508">MNGLIEFAVRRWQITLVVFAMLAAMGLSALLSIPRSVDPHFPIPVVAIIAVQPGADPADMEQTVAKPIEDVLRGIDNIDEISSRSTDGSSVITAEFDWGGDTEKYYDEVVREVNAIRGTLPSSLQRLEFRKVRTTESAVLQLALVSDTASVRRLEKIAEDLRDRITQVDGIRRSQVFGIAKPEIRVSIDSGRLAQIGLPVTTVTDALRAGGSDLPAGAVHSAGQRLNVEAGGAFRSLAEVKETPVRAADGRVVRVGDIADVAWSTEEVTHVTRFNGQRAIFVTALQKDNINVLDVRDGVMEAVEEFRGQLPPDVKLEVGFDQSRDISSKLRILARDFTIALALVLITLLPLGTRASIVVMVSIPLSLAMGVMAMQLLGFTLNQLAITGFIVALGLLVDDSIVVAENISRHLRMGKPRLQAALDGTKQIAVAVLGCTATLLLAFLPLVFLPEGAGMFTRSLPLAVLVTVAASMVVSLTIVPFLASRMLPRDEDPHGNRILQAVQGGIHRFYGPVLHWSLTHPRRALLAAMALCFSAFALVPVIGTSLFPPADATYFLVEVEGGEGASIEKTDQAIRYVDSVLAKEPLITSRMANTGRGNPQVFYNVREETQATNAGNVLAVMDHWDTDESPALLARLRATFDAYPDARILVREFLNGPPIDAPIVVFVNGPELDELKRLAGEVEGILRETPGTRNIENPLSVDRIDLNLGLDDEKAALLGVQAGSVRRAARLALAGEPAGRFRDSEGDAYDVVVRLPMDGFQRVSALESIYIPSSSGGAIPLRQIATPRLESAPAQINRYQQQRSVNISSYIDKGYLTSAVSKDVYAKLDSLKLPPGYTITQGGEAEASSRSFQGMGRIVLLAIFGILAVLVLEFGRFRETAVVAGVIPLGMFGGLLALLLTGNSLSYNAVIGFVALIGIEIKNSILLVDFTTQLRQQGVELRDAIEQAGEVRFLPVLLTSITAIGGLMPLALSGSGLYSPLAWVIIGGLVSSTLLSRVVTPVMYLLLVRHAPALDPGVSPEMNGRASD</sequence>
<keyword evidence="3" id="KW-1185">Reference proteome</keyword>
<feature type="transmembrane region" description="Helical" evidence="1">
    <location>
        <begin position="881"/>
        <end position="901"/>
    </location>
</feature>
<feature type="transmembrane region" description="Helical" evidence="1">
    <location>
        <begin position="524"/>
        <end position="547"/>
    </location>
</feature>
<reference evidence="3" key="1">
    <citation type="journal article" date="2019" name="Int. J. Syst. Evol. Microbiol.">
        <title>The Global Catalogue of Microorganisms (GCM) 10K type strain sequencing project: providing services to taxonomists for standard genome sequencing and annotation.</title>
        <authorList>
            <consortium name="The Broad Institute Genomics Platform"/>
            <consortium name="The Broad Institute Genome Sequencing Center for Infectious Disease"/>
            <person name="Wu L."/>
            <person name="Ma J."/>
        </authorList>
    </citation>
    <scope>NUCLEOTIDE SEQUENCE [LARGE SCALE GENOMIC DNA]</scope>
    <source>
        <strain evidence="3">KCTC 42644</strain>
    </source>
</reference>
<keyword evidence="1" id="KW-1133">Transmembrane helix</keyword>
<dbReference type="Gene3D" id="3.30.2090.10">
    <property type="entry name" value="Multidrug efflux transporter AcrB TolC docking domain, DN and DC subdomains"/>
    <property type="match status" value="2"/>
</dbReference>
<gene>
    <name evidence="2" type="ORF">ACFOMD_11955</name>
</gene>
<name>A0ABV7XB11_9SPHN</name>
<dbReference type="InterPro" id="IPR027463">
    <property type="entry name" value="AcrB_DN_DC_subdom"/>
</dbReference>
<dbReference type="PRINTS" id="PR00702">
    <property type="entry name" value="ACRIFLAVINRP"/>
</dbReference>
<dbReference type="RefSeq" id="WP_380861633.1">
    <property type="nucleotide sequence ID" value="NZ_JBHRXV010000010.1"/>
</dbReference>
<evidence type="ECO:0000313" key="2">
    <source>
        <dbReference type="EMBL" id="MFC3713292.1"/>
    </source>
</evidence>
<proteinExistence type="predicted"/>
<dbReference type="Gene3D" id="3.30.70.1430">
    <property type="entry name" value="Multidrug efflux transporter AcrB pore domain"/>
    <property type="match status" value="2"/>
</dbReference>